<feature type="region of interest" description="Disordered" evidence="1">
    <location>
        <begin position="413"/>
        <end position="439"/>
    </location>
</feature>
<protein>
    <submittedName>
        <fullName evidence="2">Uncharacterized protein</fullName>
    </submittedName>
</protein>
<evidence type="ECO:0000256" key="1">
    <source>
        <dbReference type="SAM" id="MobiDB-lite"/>
    </source>
</evidence>
<dbReference type="EnsemblMetazoa" id="ADIR001757-RA">
    <property type="protein sequence ID" value="ADIR001757-PA"/>
    <property type="gene ID" value="ADIR001757"/>
</dbReference>
<dbReference type="AlphaFoldDB" id="A0A182N299"/>
<feature type="region of interest" description="Disordered" evidence="1">
    <location>
        <begin position="458"/>
        <end position="487"/>
    </location>
</feature>
<organism evidence="2 3">
    <name type="scientific">Anopheles dirus</name>
    <dbReference type="NCBI Taxonomy" id="7168"/>
    <lineage>
        <taxon>Eukaryota</taxon>
        <taxon>Metazoa</taxon>
        <taxon>Ecdysozoa</taxon>
        <taxon>Arthropoda</taxon>
        <taxon>Hexapoda</taxon>
        <taxon>Insecta</taxon>
        <taxon>Pterygota</taxon>
        <taxon>Neoptera</taxon>
        <taxon>Endopterygota</taxon>
        <taxon>Diptera</taxon>
        <taxon>Nematocera</taxon>
        <taxon>Culicoidea</taxon>
        <taxon>Culicidae</taxon>
        <taxon>Anophelinae</taxon>
        <taxon>Anopheles</taxon>
    </lineage>
</organism>
<feature type="compositionally biased region" description="Low complexity" evidence="1">
    <location>
        <begin position="413"/>
        <end position="423"/>
    </location>
</feature>
<feature type="compositionally biased region" description="Pro residues" evidence="1">
    <location>
        <begin position="429"/>
        <end position="438"/>
    </location>
</feature>
<proteinExistence type="predicted"/>
<dbReference type="Proteomes" id="UP000075884">
    <property type="component" value="Unassembled WGS sequence"/>
</dbReference>
<reference evidence="3" key="1">
    <citation type="submission" date="2013-03" db="EMBL/GenBank/DDBJ databases">
        <title>The Genome Sequence of Anopheles dirus WRAIR2.</title>
        <authorList>
            <consortium name="The Broad Institute Genomics Platform"/>
            <person name="Neafsey D.E."/>
            <person name="Walton C."/>
            <person name="Walker B."/>
            <person name="Young S.K."/>
            <person name="Zeng Q."/>
            <person name="Gargeya S."/>
            <person name="Fitzgerald M."/>
            <person name="Haas B."/>
            <person name="Abouelleil A."/>
            <person name="Allen A.W."/>
            <person name="Alvarado L."/>
            <person name="Arachchi H.M."/>
            <person name="Berlin A.M."/>
            <person name="Chapman S.B."/>
            <person name="Gainer-Dewar J."/>
            <person name="Goldberg J."/>
            <person name="Griggs A."/>
            <person name="Gujja S."/>
            <person name="Hansen M."/>
            <person name="Howarth C."/>
            <person name="Imamovic A."/>
            <person name="Ireland A."/>
            <person name="Larimer J."/>
            <person name="McCowan C."/>
            <person name="Murphy C."/>
            <person name="Pearson M."/>
            <person name="Poon T.W."/>
            <person name="Priest M."/>
            <person name="Roberts A."/>
            <person name="Saif S."/>
            <person name="Shea T."/>
            <person name="Sisk P."/>
            <person name="Sykes S."/>
            <person name="Wortman J."/>
            <person name="Nusbaum C."/>
            <person name="Birren B."/>
        </authorList>
    </citation>
    <scope>NUCLEOTIDE SEQUENCE [LARGE SCALE GENOMIC DNA]</scope>
    <source>
        <strain evidence="3">WRAIR2</strain>
    </source>
</reference>
<dbReference type="VEuPathDB" id="VectorBase:ADIR001757"/>
<name>A0A182N299_9DIPT</name>
<evidence type="ECO:0000313" key="2">
    <source>
        <dbReference type="EnsemblMetazoa" id="ADIR001757-PA"/>
    </source>
</evidence>
<reference evidence="2" key="2">
    <citation type="submission" date="2020-05" db="UniProtKB">
        <authorList>
            <consortium name="EnsemblMetazoa"/>
        </authorList>
    </citation>
    <scope>IDENTIFICATION</scope>
    <source>
        <strain evidence="2">WRAIR2</strain>
    </source>
</reference>
<sequence>MCGGMSSSALQPRNIEATFSEVDDEQYRTGTGVDEVVGVPLTEHVQHGRFVQVGQLAEVLDEVQRGRVCHLQVVLVNQQLLAGCFQPNPHLAGLMMMGGHGHRRRGELFFWKRLLALRFSVLQSSTSGTLLAGVTFTHRRDSSMSSAIGCTCTVTASPLLRISSMIVSRLNSSTGWPLTRSNRSPGSSPVRTVPVELGSANMMARIWGGPIDRGAAETDRQPVGRSSTNAFRRLNPKSLRGPRCRWITSSRTGGSGCRWIGGSDRTTPPFAPCDSPTGLSEKGGVAKDEFVVVVVVSVRLSALGDGEASSCSMAAAVEDEGEEATTSPTPAPVRLVREPFRIPRFGGRGGIGGRLVLVPPEVLCSRDGPSIPPPYEGDVGCRVVVVLLNDTRSTISPLRSMYVVVLATASTSSVPRSSSRNSSALMLPEWPPEAPPTPSSNCLPSLRSFFSFFRRSLSSRSSAPPDRAPITDSPPPPDETDVWLPPLPPPPLPPLPALLLPALPPPPPPATPATPFFIKLNMLTVGLYWTPLKARK</sequence>
<evidence type="ECO:0000313" key="3">
    <source>
        <dbReference type="Proteomes" id="UP000075884"/>
    </source>
</evidence>
<keyword evidence="3" id="KW-1185">Reference proteome</keyword>
<accession>A0A182N299</accession>